<organism evidence="1 2">
    <name type="scientific">Sulfobacillus benefaciens</name>
    <dbReference type="NCBI Taxonomy" id="453960"/>
    <lineage>
        <taxon>Bacteria</taxon>
        <taxon>Bacillati</taxon>
        <taxon>Bacillota</taxon>
        <taxon>Clostridia</taxon>
        <taxon>Eubacteriales</taxon>
        <taxon>Clostridiales Family XVII. Incertae Sedis</taxon>
        <taxon>Sulfobacillus</taxon>
    </lineage>
</organism>
<dbReference type="EMBL" id="PXYW01000079">
    <property type="protein sequence ID" value="PSR30406.1"/>
    <property type="molecule type" value="Genomic_DNA"/>
</dbReference>
<dbReference type="Proteomes" id="UP000242972">
    <property type="component" value="Unassembled WGS sequence"/>
</dbReference>
<accession>A0A2T2X7H7</accession>
<sequence length="73" mass="7900">MGDAAVHIDQKTPPVSARIIQEPVNHVFPKGEVVIRPGVQPAQKITLGNNQAEEQFSTMCGDTPRAALRILDP</sequence>
<proteinExistence type="predicted"/>
<evidence type="ECO:0000313" key="1">
    <source>
        <dbReference type="EMBL" id="PSR30406.1"/>
    </source>
</evidence>
<dbReference type="AlphaFoldDB" id="A0A2T2X7H7"/>
<reference evidence="1 2" key="1">
    <citation type="journal article" date="2014" name="BMC Genomics">
        <title>Comparison of environmental and isolate Sulfobacillus genomes reveals diverse carbon, sulfur, nitrogen, and hydrogen metabolisms.</title>
        <authorList>
            <person name="Justice N.B."/>
            <person name="Norman A."/>
            <person name="Brown C.T."/>
            <person name="Singh A."/>
            <person name="Thomas B.C."/>
            <person name="Banfield J.F."/>
        </authorList>
    </citation>
    <scope>NUCLEOTIDE SEQUENCE [LARGE SCALE GENOMIC DNA]</scope>
    <source>
        <strain evidence="1">AMDSBA4</strain>
    </source>
</reference>
<comment type="caution">
    <text evidence="1">The sequence shown here is derived from an EMBL/GenBank/DDBJ whole genome shotgun (WGS) entry which is preliminary data.</text>
</comment>
<evidence type="ECO:0000313" key="2">
    <source>
        <dbReference type="Proteomes" id="UP000242972"/>
    </source>
</evidence>
<protein>
    <submittedName>
        <fullName evidence="1">Uncharacterized protein</fullName>
    </submittedName>
</protein>
<name>A0A2T2X7H7_9FIRM</name>
<gene>
    <name evidence="1" type="ORF">C7B46_17975</name>
</gene>